<dbReference type="GO" id="GO:0043190">
    <property type="term" value="C:ATP-binding cassette (ABC) transporter complex"/>
    <property type="evidence" value="ECO:0007669"/>
    <property type="project" value="InterPro"/>
</dbReference>
<feature type="domain" description="PBP" evidence="9">
    <location>
        <begin position="20"/>
        <end position="306"/>
    </location>
</feature>
<dbReference type="EMBL" id="LWRY01000308">
    <property type="protein sequence ID" value="OCX67606.1"/>
    <property type="molecule type" value="Genomic_DNA"/>
</dbReference>
<comment type="caution">
    <text evidence="10">The sequence shown here is derived from an EMBL/GenBank/DDBJ whole genome shotgun (WGS) entry which is preliminary data.</text>
</comment>
<comment type="similarity">
    <text evidence="2 7">Belongs to the PstS family.</text>
</comment>
<keyword evidence="5 7" id="KW-0813">Transport</keyword>
<dbReference type="GO" id="GO:0042301">
    <property type="term" value="F:phosphate ion binding"/>
    <property type="evidence" value="ECO:0007669"/>
    <property type="project" value="InterPro"/>
</dbReference>
<dbReference type="Gene3D" id="3.40.190.10">
    <property type="entry name" value="Periplasmic binding protein-like II"/>
    <property type="match status" value="2"/>
</dbReference>
<comment type="subunit">
    <text evidence="3 7">The complex is composed of two ATP-binding proteins (PstB), two transmembrane proteins (PstC and PstA) and a solute-binding protein (PstS).</text>
</comment>
<dbReference type="PANTHER" id="PTHR42996:SF1">
    <property type="entry name" value="PHOSPHATE-BINDING PROTEIN PSTS"/>
    <property type="match status" value="1"/>
</dbReference>
<dbReference type="SUPFAM" id="SSF53850">
    <property type="entry name" value="Periplasmic binding protein-like II"/>
    <property type="match status" value="1"/>
</dbReference>
<proteinExistence type="inferred from homology"/>
<dbReference type="InterPro" id="IPR005673">
    <property type="entry name" value="ABC_phos-bd_PstS"/>
</dbReference>
<reference evidence="10" key="1">
    <citation type="journal article" date="2016" name="Int. J. Mol. Sci.">
        <title>Comparative genomics of the extreme acidophile Acidithiobacillus thiooxidans reveals intraspecific divergence and niche adaptation.</title>
        <authorList>
            <person name="Zhang X."/>
            <person name="Feng X."/>
            <person name="Tao J."/>
            <person name="Ma L."/>
            <person name="Xiao Y."/>
            <person name="Liang Y."/>
            <person name="Liu X."/>
            <person name="Yin H."/>
        </authorList>
    </citation>
    <scope>NUCLEOTIDE SEQUENCE [LARGE SCALE GENOMIC DNA]</scope>
    <source>
        <strain evidence="10">DXS-W</strain>
    </source>
</reference>
<dbReference type="NCBIfam" id="TIGR00975">
    <property type="entry name" value="3a0107s03"/>
    <property type="match status" value="1"/>
</dbReference>
<dbReference type="OrthoDB" id="9801510at2"/>
<evidence type="ECO:0000256" key="1">
    <source>
        <dbReference type="ARBA" id="ARBA00002841"/>
    </source>
</evidence>
<dbReference type="InterPro" id="IPR050962">
    <property type="entry name" value="Phosphate-bind_PstS"/>
</dbReference>
<accession>A0A1C2HV31</accession>
<feature type="signal peptide" evidence="8">
    <location>
        <begin position="1"/>
        <end position="20"/>
    </location>
</feature>
<dbReference type="Proteomes" id="UP000095008">
    <property type="component" value="Unassembled WGS sequence"/>
</dbReference>
<evidence type="ECO:0000256" key="5">
    <source>
        <dbReference type="ARBA" id="ARBA00022448"/>
    </source>
</evidence>
<dbReference type="GO" id="GO:0035435">
    <property type="term" value="P:phosphate ion transmembrane transport"/>
    <property type="evidence" value="ECO:0007669"/>
    <property type="project" value="InterPro"/>
</dbReference>
<evidence type="ECO:0000256" key="3">
    <source>
        <dbReference type="ARBA" id="ARBA00011529"/>
    </source>
</evidence>
<dbReference type="RefSeq" id="WP_065974512.1">
    <property type="nucleotide sequence ID" value="NZ_LWRY01000308.1"/>
</dbReference>
<evidence type="ECO:0000256" key="6">
    <source>
        <dbReference type="ARBA" id="ARBA00022592"/>
    </source>
</evidence>
<name>A0A1C2HV31_ACITH</name>
<evidence type="ECO:0000256" key="2">
    <source>
        <dbReference type="ARBA" id="ARBA00008725"/>
    </source>
</evidence>
<evidence type="ECO:0000313" key="10">
    <source>
        <dbReference type="EMBL" id="OCX67606.1"/>
    </source>
</evidence>
<gene>
    <name evidence="10" type="ORF">A6M23_20525</name>
</gene>
<organism evidence="10 11">
    <name type="scientific">Acidithiobacillus thiooxidans</name>
    <name type="common">Thiobacillus thiooxidans</name>
    <dbReference type="NCBI Taxonomy" id="930"/>
    <lineage>
        <taxon>Bacteria</taxon>
        <taxon>Pseudomonadati</taxon>
        <taxon>Pseudomonadota</taxon>
        <taxon>Acidithiobacillia</taxon>
        <taxon>Acidithiobacillales</taxon>
        <taxon>Acidithiobacillaceae</taxon>
        <taxon>Acidithiobacillus</taxon>
    </lineage>
</organism>
<evidence type="ECO:0000313" key="11">
    <source>
        <dbReference type="Proteomes" id="UP000095008"/>
    </source>
</evidence>
<feature type="chain" id="PRO_5008663329" description="Phosphate-binding protein PstS" evidence="8">
    <location>
        <begin position="21"/>
        <end position="340"/>
    </location>
</feature>
<dbReference type="Pfam" id="PF12849">
    <property type="entry name" value="PBP_like_2"/>
    <property type="match status" value="1"/>
</dbReference>
<protein>
    <recommendedName>
        <fullName evidence="4 7">Phosphate-binding protein PstS</fullName>
    </recommendedName>
</protein>
<dbReference type="NCBIfam" id="NF008171">
    <property type="entry name" value="PRK10918.1"/>
    <property type="match status" value="1"/>
</dbReference>
<keyword evidence="8" id="KW-0732">Signal</keyword>
<dbReference type="PIRSF" id="PIRSF002756">
    <property type="entry name" value="PstS"/>
    <property type="match status" value="1"/>
</dbReference>
<keyword evidence="11" id="KW-1185">Reference proteome</keyword>
<dbReference type="InterPro" id="IPR024370">
    <property type="entry name" value="PBP_domain"/>
</dbReference>
<evidence type="ECO:0000256" key="4">
    <source>
        <dbReference type="ARBA" id="ARBA00021889"/>
    </source>
</evidence>
<evidence type="ECO:0000256" key="8">
    <source>
        <dbReference type="SAM" id="SignalP"/>
    </source>
</evidence>
<evidence type="ECO:0000256" key="7">
    <source>
        <dbReference type="PIRNR" id="PIRNR002756"/>
    </source>
</evidence>
<dbReference type="AlphaFoldDB" id="A0A1C2HV31"/>
<evidence type="ECO:0000259" key="9">
    <source>
        <dbReference type="Pfam" id="PF12849"/>
    </source>
</evidence>
<dbReference type="CDD" id="cd13565">
    <property type="entry name" value="PBP2_PstS"/>
    <property type="match status" value="1"/>
</dbReference>
<dbReference type="PANTHER" id="PTHR42996">
    <property type="entry name" value="PHOSPHATE-BINDING PROTEIN PSTS"/>
    <property type="match status" value="1"/>
</dbReference>
<sequence length="340" mass="36421">MNSKKISLAFGLLGIALAGAAQGETTLSGAGGTAIYPVLSKWAETYRQQTQVKVNYQAIGSGGGIAQIKAKTVDFANSDMPLSPADLHKDHLVQFPAVIIGITPVVNIPGIKAGELTFNGTVLTGIFLGKITKWNDSAIVALNKGVKLPDMKITVVHRSDGSGTTFNFTNYLSKVSPEWNQRVGDSTAVSWPVGIGGKGNAGVAAYVQRIPGAIGYVEYAYAKENHMAYTRMINAAGKVVLPDMQSFQAAAAHAEFAKVEDFYMILTDQPGEESWPISAATYMLMRSDANKAANDGVLKFARWFLTAPQALEASRSLDYVPLPKNTVGLIEAYWKKQLGN</sequence>
<keyword evidence="6 7" id="KW-0592">Phosphate transport</keyword>
<comment type="function">
    <text evidence="1 7">Part of the ABC transporter complex PstSACB involved in phosphate import.</text>
</comment>